<protein>
    <submittedName>
        <fullName evidence="1">Uncharacterized protein</fullName>
    </submittedName>
</protein>
<evidence type="ECO:0000313" key="1">
    <source>
        <dbReference type="EMBL" id="CAH2048440.1"/>
    </source>
</evidence>
<name>A0ABN8I841_9NEOP</name>
<dbReference type="EMBL" id="OW152830">
    <property type="protein sequence ID" value="CAH2048440.1"/>
    <property type="molecule type" value="Genomic_DNA"/>
</dbReference>
<keyword evidence="2" id="KW-1185">Reference proteome</keyword>
<reference evidence="1" key="1">
    <citation type="submission" date="2022-03" db="EMBL/GenBank/DDBJ databases">
        <authorList>
            <person name="Martin H S."/>
        </authorList>
    </citation>
    <scope>NUCLEOTIDE SEQUENCE</scope>
</reference>
<accession>A0ABN8I841</accession>
<dbReference type="Proteomes" id="UP000837857">
    <property type="component" value="Chromosome 18"/>
</dbReference>
<gene>
    <name evidence="1" type="ORF">IPOD504_LOCUS6068</name>
</gene>
<organism evidence="1 2">
    <name type="scientific">Iphiclides podalirius</name>
    <name type="common">scarce swallowtail</name>
    <dbReference type="NCBI Taxonomy" id="110791"/>
    <lineage>
        <taxon>Eukaryota</taxon>
        <taxon>Metazoa</taxon>
        <taxon>Ecdysozoa</taxon>
        <taxon>Arthropoda</taxon>
        <taxon>Hexapoda</taxon>
        <taxon>Insecta</taxon>
        <taxon>Pterygota</taxon>
        <taxon>Neoptera</taxon>
        <taxon>Endopterygota</taxon>
        <taxon>Lepidoptera</taxon>
        <taxon>Glossata</taxon>
        <taxon>Ditrysia</taxon>
        <taxon>Papilionoidea</taxon>
        <taxon>Papilionidae</taxon>
        <taxon>Papilioninae</taxon>
        <taxon>Iphiclides</taxon>
    </lineage>
</organism>
<evidence type="ECO:0000313" key="2">
    <source>
        <dbReference type="Proteomes" id="UP000837857"/>
    </source>
</evidence>
<sequence length="121" mass="13229">MELSIEDGILVAEPLAWTWTEPDVSTAEWRLAALEVRGEGTQTLRSMALCRLAAREDLGVARDISAGGTNAGRSAADRDRLGGLSGIRAMPPTLPTNTEFCEKINNNWLSRPFAQEGRLWC</sequence>
<feature type="non-terminal residue" evidence="1">
    <location>
        <position position="121"/>
    </location>
</feature>
<proteinExistence type="predicted"/>